<dbReference type="Proteomes" id="UP000224487">
    <property type="component" value="Genome"/>
</dbReference>
<sequence>MKKTATLIKDYTESPVADQRVYRLMPPHVEKDYHGVEHTYDVVIVSAADVPFSGPETYIFPGTADGEVTDYGELEGSYRGGLDHEEALRGMGYEVFTGDVIQGEIVGEEIES</sequence>
<proteinExistence type="predicted"/>
<name>A0A249XNQ9_9CAUD</name>
<dbReference type="EMBL" id="MF668275">
    <property type="protein sequence ID" value="ASZ73371.1"/>
    <property type="molecule type" value="Genomic_DNA"/>
</dbReference>
<protein>
    <submittedName>
        <fullName evidence="1">Uncharacterized protein</fullName>
    </submittedName>
</protein>
<evidence type="ECO:0000313" key="1">
    <source>
        <dbReference type="EMBL" id="ASZ73371.1"/>
    </source>
</evidence>
<organism evidence="1 2">
    <name type="scientific">Brevibacterium phage LuckyBarnes</name>
    <dbReference type="NCBI Taxonomy" id="2027888"/>
    <lineage>
        <taxon>Viruses</taxon>
        <taxon>Duplodnaviria</taxon>
        <taxon>Heunggongvirae</taxon>
        <taxon>Uroviricota</taxon>
        <taxon>Caudoviricetes</taxon>
        <taxon>Luckybarnesvirus</taxon>
        <taxon>Luckybarnesvirus luckybarnes</taxon>
    </lineage>
</organism>
<reference evidence="2" key="1">
    <citation type="submission" date="2017-08" db="EMBL/GenBank/DDBJ databases">
        <authorList>
            <person name="de Groot N.N."/>
        </authorList>
    </citation>
    <scope>NUCLEOTIDE SEQUENCE [LARGE SCALE GENOMIC DNA]</scope>
</reference>
<accession>A0A249XNQ9</accession>
<gene>
    <name evidence="1" type="ORF">SEA_LUCKYBARNES_54</name>
</gene>
<evidence type="ECO:0000313" key="2">
    <source>
        <dbReference type="Proteomes" id="UP000224487"/>
    </source>
</evidence>
<keyword evidence="2" id="KW-1185">Reference proteome</keyword>